<name>A0ABT0R190_9MICO</name>
<dbReference type="Proteomes" id="UP001203761">
    <property type="component" value="Unassembled WGS sequence"/>
</dbReference>
<dbReference type="RefSeq" id="WP_249737746.1">
    <property type="nucleotide sequence ID" value="NZ_JAKNCJ010000004.1"/>
</dbReference>
<accession>A0ABT0R190</accession>
<keyword evidence="2" id="KW-1185">Reference proteome</keyword>
<evidence type="ECO:0000313" key="2">
    <source>
        <dbReference type="Proteomes" id="UP001203761"/>
    </source>
</evidence>
<organism evidence="1 2">
    <name type="scientific">Brachybacterium equifaecis</name>
    <dbReference type="NCBI Taxonomy" id="2910770"/>
    <lineage>
        <taxon>Bacteria</taxon>
        <taxon>Bacillati</taxon>
        <taxon>Actinomycetota</taxon>
        <taxon>Actinomycetes</taxon>
        <taxon>Micrococcales</taxon>
        <taxon>Dermabacteraceae</taxon>
        <taxon>Brachybacterium</taxon>
    </lineage>
</organism>
<comment type="caution">
    <text evidence="1">The sequence shown here is derived from an EMBL/GenBank/DDBJ whole genome shotgun (WGS) entry which is preliminary data.</text>
</comment>
<protein>
    <submittedName>
        <fullName evidence="1">Uncharacterized protein</fullName>
    </submittedName>
</protein>
<reference evidence="1" key="1">
    <citation type="submission" date="2022-02" db="EMBL/GenBank/DDBJ databases">
        <authorList>
            <person name="Lee M."/>
            <person name="Kim S.-J."/>
            <person name="Jung M.-Y."/>
        </authorList>
    </citation>
    <scope>NUCLEOTIDE SEQUENCE</scope>
    <source>
        <strain evidence="1">JHP9</strain>
    </source>
</reference>
<gene>
    <name evidence="1" type="ORF">Bequi_09780</name>
</gene>
<dbReference type="EMBL" id="JAKNCJ010000004">
    <property type="protein sequence ID" value="MCL6423672.1"/>
    <property type="molecule type" value="Genomic_DNA"/>
</dbReference>
<sequence length="164" mass="17274">MSDPQNDPLGAIIIAAATAAGPISSHTDASAWQSDFTQAATAIVNVALSPKSPLKALLSQVDTARTVDCTIVSVVPEQSSNRALITYTPEIASKYAKAGETTETIRTDRVDDPAALQLAHDLFPHAGTGTKIRLSVINKDKSEKQEKGFRTLIGFTVIGQAAQS</sequence>
<evidence type="ECO:0000313" key="1">
    <source>
        <dbReference type="EMBL" id="MCL6423672.1"/>
    </source>
</evidence>
<proteinExistence type="predicted"/>